<name>A0ABT0P5F8_9ACTN</name>
<evidence type="ECO:0000313" key="3">
    <source>
        <dbReference type="Proteomes" id="UP001202052"/>
    </source>
</evidence>
<proteinExistence type="predicted"/>
<reference evidence="2 3" key="1">
    <citation type="submission" date="2022-05" db="EMBL/GenBank/DDBJ databases">
        <title>Genome Resource of Streptomyces lavenduligriseus GA1-1, a Strain with Broad-Spectrum Antifungal Activity against Phytopathogenic Fungi.</title>
        <authorList>
            <person name="Qi D."/>
        </authorList>
    </citation>
    <scope>NUCLEOTIDE SEQUENCE [LARGE SCALE GENOMIC DNA]</scope>
    <source>
        <strain evidence="2 3">GA1-1</strain>
    </source>
</reference>
<accession>A0ABT0P5F8</accession>
<evidence type="ECO:0000256" key="1">
    <source>
        <dbReference type="SAM" id="SignalP"/>
    </source>
</evidence>
<keyword evidence="3" id="KW-1185">Reference proteome</keyword>
<protein>
    <recommendedName>
        <fullName evidence="4">Chaplin domain-containing protein</fullName>
    </recommendedName>
</protein>
<feature type="signal peptide" evidence="1">
    <location>
        <begin position="1"/>
        <end position="33"/>
    </location>
</feature>
<evidence type="ECO:0008006" key="4">
    <source>
        <dbReference type="Google" id="ProtNLM"/>
    </source>
</evidence>
<dbReference type="RefSeq" id="WP_249492938.1">
    <property type="nucleotide sequence ID" value="NZ_JAMCCK010000060.1"/>
</dbReference>
<keyword evidence="1" id="KW-0732">Signal</keyword>
<evidence type="ECO:0000313" key="2">
    <source>
        <dbReference type="EMBL" id="MCL3998242.1"/>
    </source>
</evidence>
<feature type="chain" id="PRO_5046466999" description="Chaplin domain-containing protein" evidence="1">
    <location>
        <begin position="34"/>
        <end position="94"/>
    </location>
</feature>
<gene>
    <name evidence="2" type="ORF">M4438_32865</name>
</gene>
<comment type="caution">
    <text evidence="2">The sequence shown here is derived from an EMBL/GenBank/DDBJ whole genome shotgun (WGS) entry which is preliminary data.</text>
</comment>
<organism evidence="2 3">
    <name type="scientific">Streptomyces lavenduligriseus</name>
    <dbReference type="NCBI Taxonomy" id="67315"/>
    <lineage>
        <taxon>Bacteria</taxon>
        <taxon>Bacillati</taxon>
        <taxon>Actinomycetota</taxon>
        <taxon>Actinomycetes</taxon>
        <taxon>Kitasatosporales</taxon>
        <taxon>Streptomycetaceae</taxon>
        <taxon>Streptomyces</taxon>
    </lineage>
</organism>
<dbReference type="Proteomes" id="UP001202052">
    <property type="component" value="Unassembled WGS sequence"/>
</dbReference>
<sequence>MTTRTPAPPWRKGVVLAGAALGAMAATATPASANIVGAGNAVFGNSCTTMGVAQASDATVAGSGSSAGNLAQLPLDLVRNPCGNSGIICSGYAV</sequence>
<dbReference type="EMBL" id="JAMCCK010000060">
    <property type="protein sequence ID" value="MCL3998242.1"/>
    <property type="molecule type" value="Genomic_DNA"/>
</dbReference>